<dbReference type="SMART" id="SM00327">
    <property type="entry name" value="VWA"/>
    <property type="match status" value="1"/>
</dbReference>
<dbReference type="PANTHER" id="PTHR41248">
    <property type="entry name" value="NORD PROTEIN"/>
    <property type="match status" value="1"/>
</dbReference>
<feature type="domain" description="VWFA" evidence="1">
    <location>
        <begin position="453"/>
        <end position="602"/>
    </location>
</feature>
<gene>
    <name evidence="2" type="primary">norD</name>
    <name evidence="2" type="ORF">PhaeoP63_03840</name>
</gene>
<dbReference type="PANTHER" id="PTHR41248:SF1">
    <property type="entry name" value="NORD PROTEIN"/>
    <property type="match status" value="1"/>
</dbReference>
<sequence length="643" mass="71386">MKLLDLMEPEETVGNLWHDMASNLAGEVAEDGATLSAAACRLQDLRPSLAVLFRALGGAASVDLVEAPATVAQHRRSLTHRVAADRMREFIPRYDSRRLALPPVMACFPRYELNRAAYFWLVAQAAVADPEELQLQPTKSARAADLARIRATLAASHRAARHCPGLRQNYRQMASLCLEQRKAQPAHAADRMVAEQVLAALSQDPWEVTTDQPPSTDLPTEAGRYLPFAPVPFWLRFEAPGHAAMAAEEPAEQATALPTAASSSRKLGARIDQDQARRKDSFILHRFESILSWVESMNINRSVDDDDTDNAQKAAEDQDLIPLTKHDRRLASRLRLHLDLSPADAEHERLSAEYTYPEWNHLSQSEMTDHCRVLEADAQPDTQHPFRPDPRQIRMVRRQFEALRPRRVLLPRQVDGAELDLDAVISNQADLAATGRGSDRLWQSARQQQRDLSVAFLIDTSRSTEAAIADSSVIDIARNAMAALALGIDVAGDRLAIWGFSSLRRDRVFLTRCKGFDMPMSDAVTANIGALQPGHYTRLGAAIRHVSAQLAAEPSSRKLLIVLTDGKPNDLDHYEGQHGIEDSRMAVRSARRAGQSLHGIIIDEDGQDWFARIFGRGGFSLLPNPARLSRALPDIYRSLTQES</sequence>
<name>A0AAC9ZCX3_9RHOB</name>
<evidence type="ECO:0000259" key="1">
    <source>
        <dbReference type="PROSITE" id="PS50234"/>
    </source>
</evidence>
<dbReference type="InterPro" id="IPR002035">
    <property type="entry name" value="VWF_A"/>
</dbReference>
<dbReference type="EMBL" id="CP010785">
    <property type="protein sequence ID" value="ATF07872.1"/>
    <property type="molecule type" value="Genomic_DNA"/>
</dbReference>
<dbReference type="GeneID" id="31848193"/>
<dbReference type="SUPFAM" id="SSF53300">
    <property type="entry name" value="vWA-like"/>
    <property type="match status" value="1"/>
</dbReference>
<dbReference type="InterPro" id="IPR051928">
    <property type="entry name" value="NorD/CobT"/>
</dbReference>
<evidence type="ECO:0000313" key="3">
    <source>
        <dbReference type="Proteomes" id="UP000217545"/>
    </source>
</evidence>
<dbReference type="RefSeq" id="WP_024099145.1">
    <property type="nucleotide sequence ID" value="NZ_CP010589.1"/>
</dbReference>
<keyword evidence="2" id="KW-0614">Plasmid</keyword>
<protein>
    <recommendedName>
        <fullName evidence="1">VWFA domain-containing protein</fullName>
    </recommendedName>
</protein>
<geneLocation type="plasmid" evidence="3">
    <name>pp63_a</name>
</geneLocation>
<dbReference type="Proteomes" id="UP000217545">
    <property type="component" value="Plasmid pP63_a"/>
</dbReference>
<dbReference type="CDD" id="cd01454">
    <property type="entry name" value="vWA_norD_type"/>
    <property type="match status" value="1"/>
</dbReference>
<dbReference type="AlphaFoldDB" id="A0AAC9ZCX3"/>
<accession>A0AAC9ZCX3</accession>
<dbReference type="PROSITE" id="PS50234">
    <property type="entry name" value="VWFA"/>
    <property type="match status" value="1"/>
</dbReference>
<dbReference type="Pfam" id="PF00092">
    <property type="entry name" value="VWA"/>
    <property type="match status" value="1"/>
</dbReference>
<dbReference type="Gene3D" id="3.40.50.410">
    <property type="entry name" value="von Willebrand factor, type A domain"/>
    <property type="match status" value="1"/>
</dbReference>
<proteinExistence type="predicted"/>
<reference evidence="2 3" key="1">
    <citation type="journal article" date="2017" name="Front. Microbiol.">
        <title>Phaeobacter piscinae sp. nov., a species of the Roseobacter group and potential aquaculture probiont.</title>
        <authorList>
            <person name="Sonnenschein E.C."/>
            <person name="Phippen C.B.W."/>
            <person name="Nielsen K.F."/>
            <person name="Mateiu R.V."/>
            <person name="Melchiorsen J."/>
            <person name="Gram L."/>
            <person name="Overmann J."/>
            <person name="Freese H.M."/>
        </authorList>
    </citation>
    <scope>NUCLEOTIDE SEQUENCE [LARGE SCALE GENOMIC DNA]</scope>
    <source>
        <strain evidence="2 3">P63</strain>
    </source>
</reference>
<dbReference type="InterPro" id="IPR036465">
    <property type="entry name" value="vWFA_dom_sf"/>
</dbReference>
<evidence type="ECO:0000313" key="2">
    <source>
        <dbReference type="EMBL" id="ATF07872.1"/>
    </source>
</evidence>
<organism evidence="2 3">
    <name type="scientific">Phaeobacter gallaeciensis</name>
    <dbReference type="NCBI Taxonomy" id="60890"/>
    <lineage>
        <taxon>Bacteria</taxon>
        <taxon>Pseudomonadati</taxon>
        <taxon>Pseudomonadota</taxon>
        <taxon>Alphaproteobacteria</taxon>
        <taxon>Rhodobacterales</taxon>
        <taxon>Roseobacteraceae</taxon>
        <taxon>Phaeobacter</taxon>
    </lineage>
</organism>